<dbReference type="GO" id="GO:0008776">
    <property type="term" value="F:acetate kinase activity"/>
    <property type="evidence" value="ECO:0007669"/>
    <property type="project" value="UniProtKB-UniRule"/>
</dbReference>
<dbReference type="NCBIfam" id="NF005520">
    <property type="entry name" value="PRK07157.1"/>
    <property type="match status" value="1"/>
</dbReference>
<dbReference type="InterPro" id="IPR023865">
    <property type="entry name" value="Aliphatic_acid_kinase_CS"/>
</dbReference>
<dbReference type="GO" id="GO:0006085">
    <property type="term" value="P:acetyl-CoA biosynthetic process"/>
    <property type="evidence" value="ECO:0007669"/>
    <property type="project" value="UniProtKB-UniRule"/>
</dbReference>
<evidence type="ECO:0000256" key="2">
    <source>
        <dbReference type="ARBA" id="ARBA00022679"/>
    </source>
</evidence>
<dbReference type="UniPathway" id="UPA00340">
    <property type="reaction ID" value="UER00458"/>
</dbReference>
<feature type="binding site" evidence="6">
    <location>
        <begin position="204"/>
        <end position="208"/>
    </location>
    <ligand>
        <name>ATP</name>
        <dbReference type="ChEBI" id="CHEBI:30616"/>
    </ligand>
</feature>
<evidence type="ECO:0000256" key="7">
    <source>
        <dbReference type="RuleBase" id="RU003835"/>
    </source>
</evidence>
<protein>
    <recommendedName>
        <fullName evidence="6">Acetate kinase</fullName>
        <ecNumber evidence="6">2.7.2.1</ecNumber>
    </recommendedName>
    <alternativeName>
        <fullName evidence="6">Acetokinase</fullName>
    </alternativeName>
</protein>
<dbReference type="OrthoDB" id="9802453at2"/>
<dbReference type="PANTHER" id="PTHR21060:SF15">
    <property type="entry name" value="ACETATE KINASE-RELATED"/>
    <property type="match status" value="1"/>
</dbReference>
<dbReference type="Pfam" id="PF00871">
    <property type="entry name" value="Acetate_kinase"/>
    <property type="match status" value="1"/>
</dbReference>
<sequence length="395" mass="43564">MKKVLVINAGSSSIKLTLFDKDTLEPLASGLAERITLPIGMVTLKFNGSKQEREVALPDHSVAVQVIIDMMMSMQVINEVNEIEYIGFRIVQGGPYFDRSSKLSEREIELIEKVSMYAPLHNPGAVQAINAFRKFMPHAKLSANFDTAFHTTINKVNSTYPIPRELSEKYGIKKYGAHGISHRFITQKLSNILNKDKVNFVNLHIGNGASLCAVKDSLSFDTSMGLTPLAGIMMGTRSGDIDPSIHQFVLNATGIDINEFTDILNKKSGLLGVSGVSSDMRDIVGAARSGNEQAQFALDLYSQKIADYTAIYLNKIGPKIDAIVFTAGVGENSPYVRQNVLSRLNILNIKLDNELNFSKIDDFKLISSPESSIPVYVIRTNEELLIAQDALKLYE</sequence>
<evidence type="ECO:0000256" key="3">
    <source>
        <dbReference type="ARBA" id="ARBA00022741"/>
    </source>
</evidence>
<feature type="binding site" evidence="6">
    <location>
        <begin position="279"/>
        <end position="281"/>
    </location>
    <ligand>
        <name>ATP</name>
        <dbReference type="ChEBI" id="CHEBI:30616"/>
    </ligand>
</feature>
<dbReference type="Gene3D" id="3.30.420.40">
    <property type="match status" value="2"/>
</dbReference>
<evidence type="ECO:0000256" key="4">
    <source>
        <dbReference type="ARBA" id="ARBA00022777"/>
    </source>
</evidence>
<evidence type="ECO:0000256" key="6">
    <source>
        <dbReference type="HAMAP-Rule" id="MF_00020"/>
    </source>
</evidence>
<evidence type="ECO:0000313" key="9">
    <source>
        <dbReference type="Proteomes" id="UP000184322"/>
    </source>
</evidence>
<reference evidence="9" key="1">
    <citation type="submission" date="2016-10" db="EMBL/GenBank/DDBJ databases">
        <authorList>
            <person name="Beylefeld A."/>
            <person name="Abolnik C."/>
        </authorList>
    </citation>
    <scope>NUCLEOTIDE SEQUENCE [LARGE SCALE GENOMIC DNA]</scope>
    <source>
        <strain evidence="9">B359_6</strain>
    </source>
</reference>
<feature type="binding site" evidence="6">
    <location>
        <position position="89"/>
    </location>
    <ligand>
        <name>substrate</name>
    </ligand>
</feature>
<dbReference type="PIRSF" id="PIRSF000722">
    <property type="entry name" value="Acetate_prop_kin"/>
    <property type="match status" value="1"/>
</dbReference>
<keyword evidence="3 6" id="KW-0547">Nucleotide-binding</keyword>
<accession>A0A1L4FS84</accession>
<gene>
    <name evidence="6" type="primary">ackA</name>
    <name evidence="8" type="ORF">BLA55_02335</name>
</gene>
<comment type="subcellular location">
    <subcellularLocation>
        <location evidence="6">Cytoplasm</location>
    </subcellularLocation>
</comment>
<keyword evidence="6" id="KW-0963">Cytoplasm</keyword>
<feature type="binding site" evidence="6">
    <location>
        <begin position="328"/>
        <end position="332"/>
    </location>
    <ligand>
        <name>ATP</name>
        <dbReference type="ChEBI" id="CHEBI:30616"/>
    </ligand>
</feature>
<dbReference type="EMBL" id="CP017813">
    <property type="protein sequence ID" value="APJ38485.1"/>
    <property type="molecule type" value="Genomic_DNA"/>
</dbReference>
<dbReference type="RefSeq" id="WP_073372489.1">
    <property type="nucleotide sequence ID" value="NZ_CP017813.1"/>
</dbReference>
<feature type="site" description="Transition state stabilizer" evidence="6">
    <location>
        <position position="178"/>
    </location>
</feature>
<feature type="active site" description="Proton donor/acceptor" evidence="6">
    <location>
        <position position="146"/>
    </location>
</feature>
<dbReference type="GO" id="GO:0005737">
    <property type="term" value="C:cytoplasm"/>
    <property type="evidence" value="ECO:0007669"/>
    <property type="project" value="UniProtKB-SubCell"/>
</dbReference>
<feature type="binding site" evidence="6">
    <location>
        <position position="8"/>
    </location>
    <ligand>
        <name>Mg(2+)</name>
        <dbReference type="ChEBI" id="CHEBI:18420"/>
    </ligand>
</feature>
<keyword evidence="6" id="KW-0460">Magnesium</keyword>
<dbReference type="GO" id="GO:0006083">
    <property type="term" value="P:acetate metabolic process"/>
    <property type="evidence" value="ECO:0007669"/>
    <property type="project" value="TreeGrafter"/>
</dbReference>
<dbReference type="STRING" id="48003.BLA55_02335"/>
<keyword evidence="5 6" id="KW-0067">ATP-binding</keyword>
<name>A0A1L4FS84_9BACT</name>
<keyword evidence="6" id="KW-0479">Metal-binding</keyword>
<dbReference type="HAMAP" id="MF_00020">
    <property type="entry name" value="Acetate_kinase"/>
    <property type="match status" value="1"/>
</dbReference>
<dbReference type="SUPFAM" id="SSF53067">
    <property type="entry name" value="Actin-like ATPase domain"/>
    <property type="match status" value="2"/>
</dbReference>
<dbReference type="GO" id="GO:0005524">
    <property type="term" value="F:ATP binding"/>
    <property type="evidence" value="ECO:0007669"/>
    <property type="project" value="UniProtKB-KW"/>
</dbReference>
<comment type="cofactor">
    <cofactor evidence="6">
        <name>Mg(2+)</name>
        <dbReference type="ChEBI" id="CHEBI:18420"/>
    </cofactor>
    <cofactor evidence="6">
        <name>Mn(2+)</name>
        <dbReference type="ChEBI" id="CHEBI:29035"/>
    </cofactor>
    <text evidence="6">Mg(2+). Can also accept Mn(2+).</text>
</comment>
<dbReference type="KEGG" id="mpul:BLA55_02335"/>
<feature type="site" description="Transition state stabilizer" evidence="6">
    <location>
        <position position="237"/>
    </location>
</feature>
<comment type="function">
    <text evidence="6">Catalyzes the formation of acetyl phosphate from acetate and ATP. Can also catalyze the reverse reaction.</text>
</comment>
<evidence type="ECO:0000256" key="1">
    <source>
        <dbReference type="ARBA" id="ARBA00008748"/>
    </source>
</evidence>
<proteinExistence type="inferred from homology"/>
<keyword evidence="9" id="KW-1185">Reference proteome</keyword>
<dbReference type="PRINTS" id="PR00471">
    <property type="entry name" value="ACETATEKNASE"/>
</dbReference>
<dbReference type="InterPro" id="IPR000890">
    <property type="entry name" value="Aliphatic_acid_kin_short-chain"/>
</dbReference>
<dbReference type="Proteomes" id="UP000184322">
    <property type="component" value="Chromosome"/>
</dbReference>
<dbReference type="EC" id="2.7.2.1" evidence="6"/>
<feature type="binding site" evidence="6">
    <location>
        <position position="382"/>
    </location>
    <ligand>
        <name>Mg(2+)</name>
        <dbReference type="ChEBI" id="CHEBI:18420"/>
    </ligand>
</feature>
<keyword evidence="4 6" id="KW-0418">Kinase</keyword>
<dbReference type="NCBIfam" id="TIGR00016">
    <property type="entry name" value="ackA"/>
    <property type="match status" value="1"/>
</dbReference>
<dbReference type="PANTHER" id="PTHR21060">
    <property type="entry name" value="ACETATE KINASE"/>
    <property type="match status" value="1"/>
</dbReference>
<dbReference type="AlphaFoldDB" id="A0A1L4FS84"/>
<keyword evidence="2 6" id="KW-0808">Transferase</keyword>
<comment type="subunit">
    <text evidence="6">Homodimer.</text>
</comment>
<evidence type="ECO:0000313" key="8">
    <source>
        <dbReference type="EMBL" id="APJ38485.1"/>
    </source>
</evidence>
<dbReference type="GO" id="GO:0000287">
    <property type="term" value="F:magnesium ion binding"/>
    <property type="evidence" value="ECO:0007669"/>
    <property type="project" value="UniProtKB-UniRule"/>
</dbReference>
<comment type="similarity">
    <text evidence="1 6 7">Belongs to the acetokinase family.</text>
</comment>
<comment type="pathway">
    <text evidence="6">Metabolic intermediate biosynthesis; acetyl-CoA biosynthesis; acetyl-CoA from acetate: step 1/2.</text>
</comment>
<dbReference type="InterPro" id="IPR043129">
    <property type="entry name" value="ATPase_NBD"/>
</dbReference>
<dbReference type="PROSITE" id="PS01075">
    <property type="entry name" value="ACETATE_KINASE_1"/>
    <property type="match status" value="1"/>
</dbReference>
<organism evidence="8 9">
    <name type="scientific">Mycoplasmopsis pullorum</name>
    <dbReference type="NCBI Taxonomy" id="48003"/>
    <lineage>
        <taxon>Bacteria</taxon>
        <taxon>Bacillati</taxon>
        <taxon>Mycoplasmatota</taxon>
        <taxon>Mycoplasmoidales</taxon>
        <taxon>Metamycoplasmataceae</taxon>
        <taxon>Mycoplasmopsis</taxon>
    </lineage>
</organism>
<comment type="catalytic activity">
    <reaction evidence="6">
        <text>acetate + ATP = acetyl phosphate + ADP</text>
        <dbReference type="Rhea" id="RHEA:11352"/>
        <dbReference type="ChEBI" id="CHEBI:22191"/>
        <dbReference type="ChEBI" id="CHEBI:30089"/>
        <dbReference type="ChEBI" id="CHEBI:30616"/>
        <dbReference type="ChEBI" id="CHEBI:456216"/>
        <dbReference type="EC" id="2.7.2.1"/>
    </reaction>
</comment>
<evidence type="ECO:0000256" key="5">
    <source>
        <dbReference type="ARBA" id="ARBA00022840"/>
    </source>
</evidence>
<feature type="binding site" evidence="6">
    <location>
        <position position="15"/>
    </location>
    <ligand>
        <name>ATP</name>
        <dbReference type="ChEBI" id="CHEBI:30616"/>
    </ligand>
</feature>
<dbReference type="InterPro" id="IPR004372">
    <property type="entry name" value="Ac/propionate_kinase"/>
</dbReference>